<dbReference type="SMART" id="SM00487">
    <property type="entry name" value="DEXDc"/>
    <property type="match status" value="1"/>
</dbReference>
<name>A0A835ZL03_9STRA</name>
<dbReference type="PANTHER" id="PTHR47957">
    <property type="entry name" value="ATP-DEPENDENT HELICASE HRQ1"/>
    <property type="match status" value="1"/>
</dbReference>
<dbReference type="PROSITE" id="PS51192">
    <property type="entry name" value="HELICASE_ATP_BIND_1"/>
    <property type="match status" value="1"/>
</dbReference>
<dbReference type="InterPro" id="IPR027417">
    <property type="entry name" value="P-loop_NTPase"/>
</dbReference>
<sequence length="225" mass="24304">RFYKHQAVGINAVVAGQHLAISTATSSGKSVVFTVPVLQALLTGEPNAVALFVFPTKALAQDQLRSMRALLAADDHLNAAITCGCLDGDTPFAERCNIAETADIILTNPDMLHASVLPAHKRWARLLGRLRFVVLDEAHVYRGVFGAHVSMVMRRLLRVCTLYGDGVSHAAKRQRARLPQFITCSATMASPREHFGALLPLEKCLGGSTRLCCVTQDTSPQGSKT</sequence>
<keyword evidence="3" id="KW-1185">Reference proteome</keyword>
<keyword evidence="2" id="KW-0547">Nucleotide-binding</keyword>
<organism evidence="2 3">
    <name type="scientific">Tribonema minus</name>
    <dbReference type="NCBI Taxonomy" id="303371"/>
    <lineage>
        <taxon>Eukaryota</taxon>
        <taxon>Sar</taxon>
        <taxon>Stramenopiles</taxon>
        <taxon>Ochrophyta</taxon>
        <taxon>PX clade</taxon>
        <taxon>Xanthophyceae</taxon>
        <taxon>Tribonematales</taxon>
        <taxon>Tribonemataceae</taxon>
        <taxon>Tribonema</taxon>
    </lineage>
</organism>
<dbReference type="GO" id="GO:0043138">
    <property type="term" value="F:3'-5' DNA helicase activity"/>
    <property type="evidence" value="ECO:0007669"/>
    <property type="project" value="TreeGrafter"/>
</dbReference>
<reference evidence="2" key="1">
    <citation type="submission" date="2021-02" db="EMBL/GenBank/DDBJ databases">
        <title>First Annotated Genome of the Yellow-green Alga Tribonema minus.</title>
        <authorList>
            <person name="Mahan K.M."/>
        </authorList>
    </citation>
    <scope>NUCLEOTIDE SEQUENCE</scope>
    <source>
        <strain evidence="2">UTEX B ZZ1240</strain>
    </source>
</reference>
<dbReference type="Gene3D" id="3.40.50.300">
    <property type="entry name" value="P-loop containing nucleotide triphosphate hydrolases"/>
    <property type="match status" value="1"/>
</dbReference>
<feature type="domain" description="Helicase ATP-binding" evidence="1">
    <location>
        <begin position="10"/>
        <end position="206"/>
    </location>
</feature>
<dbReference type="PANTHER" id="PTHR47957:SF3">
    <property type="entry name" value="ATP-DEPENDENT HELICASE HRQ1"/>
    <property type="match status" value="1"/>
</dbReference>
<gene>
    <name evidence="2" type="ORF">JKP88DRAFT_156646</name>
</gene>
<dbReference type="EMBL" id="JAFCMP010000001">
    <property type="protein sequence ID" value="KAG5192904.1"/>
    <property type="molecule type" value="Genomic_DNA"/>
</dbReference>
<dbReference type="Pfam" id="PF00270">
    <property type="entry name" value="DEAD"/>
    <property type="match status" value="1"/>
</dbReference>
<comment type="caution">
    <text evidence="2">The sequence shown here is derived from an EMBL/GenBank/DDBJ whole genome shotgun (WGS) entry which is preliminary data.</text>
</comment>
<dbReference type="InterPro" id="IPR014001">
    <property type="entry name" value="Helicase_ATP-bd"/>
</dbReference>
<keyword evidence="2" id="KW-0347">Helicase</keyword>
<dbReference type="Proteomes" id="UP000664859">
    <property type="component" value="Unassembled WGS sequence"/>
</dbReference>
<proteinExistence type="predicted"/>
<dbReference type="OrthoDB" id="18781at2759"/>
<keyword evidence="2" id="KW-0067">ATP-binding</keyword>
<keyword evidence="2" id="KW-0378">Hydrolase</keyword>
<dbReference type="InterPro" id="IPR011545">
    <property type="entry name" value="DEAD/DEAH_box_helicase_dom"/>
</dbReference>
<dbReference type="GO" id="GO:0036297">
    <property type="term" value="P:interstrand cross-link repair"/>
    <property type="evidence" value="ECO:0007669"/>
    <property type="project" value="TreeGrafter"/>
</dbReference>
<protein>
    <submittedName>
        <fullName evidence="2">DEAD/DEAH box helicase</fullName>
    </submittedName>
</protein>
<dbReference type="GO" id="GO:0005524">
    <property type="term" value="F:ATP binding"/>
    <property type="evidence" value="ECO:0007669"/>
    <property type="project" value="InterPro"/>
</dbReference>
<dbReference type="GO" id="GO:0003676">
    <property type="term" value="F:nucleic acid binding"/>
    <property type="evidence" value="ECO:0007669"/>
    <property type="project" value="InterPro"/>
</dbReference>
<dbReference type="GO" id="GO:0006289">
    <property type="term" value="P:nucleotide-excision repair"/>
    <property type="evidence" value="ECO:0007669"/>
    <property type="project" value="TreeGrafter"/>
</dbReference>
<dbReference type="SUPFAM" id="SSF52540">
    <property type="entry name" value="P-loop containing nucleoside triphosphate hydrolases"/>
    <property type="match status" value="1"/>
</dbReference>
<dbReference type="AlphaFoldDB" id="A0A835ZL03"/>
<evidence type="ECO:0000313" key="2">
    <source>
        <dbReference type="EMBL" id="KAG5192904.1"/>
    </source>
</evidence>
<dbReference type="CDD" id="cd17923">
    <property type="entry name" value="DEXHc_Hrq1-like"/>
    <property type="match status" value="1"/>
</dbReference>
<dbReference type="GO" id="GO:0005634">
    <property type="term" value="C:nucleus"/>
    <property type="evidence" value="ECO:0007669"/>
    <property type="project" value="TreeGrafter"/>
</dbReference>
<feature type="non-terminal residue" evidence="2">
    <location>
        <position position="1"/>
    </location>
</feature>
<evidence type="ECO:0000313" key="3">
    <source>
        <dbReference type="Proteomes" id="UP000664859"/>
    </source>
</evidence>
<evidence type="ECO:0000259" key="1">
    <source>
        <dbReference type="PROSITE" id="PS51192"/>
    </source>
</evidence>
<accession>A0A835ZL03</accession>